<dbReference type="InterPro" id="IPR006597">
    <property type="entry name" value="Sel1-like"/>
</dbReference>
<protein>
    <submittedName>
        <fullName evidence="2">Sel1 repeat-containing protein</fullName>
    </submittedName>
</protein>
<keyword evidence="1" id="KW-0472">Membrane</keyword>
<keyword evidence="1" id="KW-1133">Transmembrane helix</keyword>
<dbReference type="EMBL" id="SLWQ01000001">
    <property type="protein sequence ID" value="TCO43006.1"/>
    <property type="molecule type" value="Genomic_DNA"/>
</dbReference>
<dbReference type="InterPro" id="IPR011990">
    <property type="entry name" value="TPR-like_helical_dom_sf"/>
</dbReference>
<dbReference type="Pfam" id="PF08238">
    <property type="entry name" value="Sel1"/>
    <property type="match status" value="1"/>
</dbReference>
<sequence>MPKPPSIDDLVRQADLGGLRPFELELDPATRMPTRIKTDGTAEDNAAALAAMKVVFASPLPERAAPSPPTPPKRVSIRLGEPGAFFVALSMILLCAALPALAQTLGDLGRGGHLHEEESRFLPGMYHYRKACELFARGDAAAAIGQWTVAAGWAVKEAQYDLGIVYFKGEGVATDRPLGLAWLALAAERKDRAFSKSLAAAWAGTSSAEHARANELFRDLVARYGDDATLAKAIAHFDHELAQITGSRVGMPGHVNVWTPEHGNLDAAVYRRQLQERSRQNFGSVPEGRVSIGEIQVPAAK</sequence>
<comment type="caution">
    <text evidence="2">The sequence shown here is derived from an EMBL/GenBank/DDBJ whole genome shotgun (WGS) entry which is preliminary data.</text>
</comment>
<keyword evidence="3" id="KW-1185">Reference proteome</keyword>
<feature type="transmembrane region" description="Helical" evidence="1">
    <location>
        <begin position="83"/>
        <end position="102"/>
    </location>
</feature>
<keyword evidence="1" id="KW-0812">Transmembrane</keyword>
<evidence type="ECO:0000256" key="1">
    <source>
        <dbReference type="SAM" id="Phobius"/>
    </source>
</evidence>
<evidence type="ECO:0000313" key="2">
    <source>
        <dbReference type="EMBL" id="TCO43006.1"/>
    </source>
</evidence>
<dbReference type="Gene3D" id="1.25.40.10">
    <property type="entry name" value="Tetratricopeptide repeat domain"/>
    <property type="match status" value="1"/>
</dbReference>
<dbReference type="RefSeq" id="WP_131992722.1">
    <property type="nucleotide sequence ID" value="NZ_JACGXM010000001.1"/>
</dbReference>
<dbReference type="Proteomes" id="UP000294862">
    <property type="component" value="Unassembled WGS sequence"/>
</dbReference>
<evidence type="ECO:0000313" key="3">
    <source>
        <dbReference type="Proteomes" id="UP000294862"/>
    </source>
</evidence>
<reference evidence="2 3" key="1">
    <citation type="journal article" date="2015" name="Stand. Genomic Sci.">
        <title>Genomic Encyclopedia of Bacterial and Archaeal Type Strains, Phase III: the genomes of soil and plant-associated and newly described type strains.</title>
        <authorList>
            <person name="Whitman W.B."/>
            <person name="Woyke T."/>
            <person name="Klenk H.P."/>
            <person name="Zhou Y."/>
            <person name="Lilburn T.G."/>
            <person name="Beck B.J."/>
            <person name="De Vos P."/>
            <person name="Vandamme P."/>
            <person name="Eisen J.A."/>
            <person name="Garrity G."/>
            <person name="Hugenholtz P."/>
            <person name="Kyrpides N.C."/>
        </authorList>
    </citation>
    <scope>NUCLEOTIDE SEQUENCE [LARGE SCALE GENOMIC DNA]</scope>
    <source>
        <strain evidence="2 3">A3</strain>
    </source>
</reference>
<proteinExistence type="predicted"/>
<dbReference type="OrthoDB" id="7063913at2"/>
<dbReference type="AlphaFoldDB" id="A0A4R2IFK5"/>
<gene>
    <name evidence="2" type="ORF">EV148_101418</name>
</gene>
<dbReference type="SMART" id="SM00671">
    <property type="entry name" value="SEL1"/>
    <property type="match status" value="1"/>
</dbReference>
<name>A0A4R2IFK5_9GAMM</name>
<organism evidence="2 3">
    <name type="scientific">Dokdonella fugitiva</name>
    <dbReference type="NCBI Taxonomy" id="328517"/>
    <lineage>
        <taxon>Bacteria</taxon>
        <taxon>Pseudomonadati</taxon>
        <taxon>Pseudomonadota</taxon>
        <taxon>Gammaproteobacteria</taxon>
        <taxon>Lysobacterales</taxon>
        <taxon>Rhodanobacteraceae</taxon>
        <taxon>Dokdonella</taxon>
    </lineage>
</organism>
<dbReference type="SUPFAM" id="SSF81901">
    <property type="entry name" value="HCP-like"/>
    <property type="match status" value="1"/>
</dbReference>
<accession>A0A4R2IFK5</accession>